<reference evidence="3 4" key="1">
    <citation type="submission" date="2015-03" db="EMBL/GenBank/DDBJ databases">
        <authorList>
            <person name="Radwan O."/>
            <person name="Al-Naeli F.A."/>
            <person name="Rendon G.A."/>
            <person name="Fields C."/>
        </authorList>
    </citation>
    <scope>NUCLEOTIDE SEQUENCE [LARGE SCALE GENOMIC DNA]</scope>
    <source>
        <strain evidence="3">CR-DP1</strain>
    </source>
</reference>
<evidence type="ECO:0000313" key="3">
    <source>
        <dbReference type="EMBL" id="KKA28981.1"/>
    </source>
</evidence>
<dbReference type="EMBL" id="LAEV01001072">
    <property type="protein sequence ID" value="KKA28981.1"/>
    <property type="molecule type" value="Genomic_DNA"/>
</dbReference>
<feature type="compositionally biased region" description="Basic residues" evidence="2">
    <location>
        <begin position="7"/>
        <end position="17"/>
    </location>
</feature>
<comment type="similarity">
    <text evidence="1">Belongs to the TMA16 family.</text>
</comment>
<protein>
    <recommendedName>
        <fullName evidence="5">Translation machinery-associated protein 16</fullName>
    </recommendedName>
</protein>
<gene>
    <name evidence="3" type="ORF">TD95_000901</name>
</gene>
<dbReference type="InterPro" id="IPR021346">
    <property type="entry name" value="Tma16"/>
</dbReference>
<dbReference type="Gene3D" id="1.20.1440.170">
    <property type="entry name" value="Translation machinery-associated protein 16-like"/>
    <property type="match status" value="1"/>
</dbReference>
<dbReference type="PANTHER" id="PTHR13349:SF2">
    <property type="entry name" value="TRANSLATION MACHINERY-ASSOCIATED PROTEIN 16"/>
    <property type="match status" value="1"/>
</dbReference>
<evidence type="ECO:0000313" key="4">
    <source>
        <dbReference type="Proteomes" id="UP000033483"/>
    </source>
</evidence>
<evidence type="ECO:0000256" key="2">
    <source>
        <dbReference type="SAM" id="MobiDB-lite"/>
    </source>
</evidence>
<evidence type="ECO:0000256" key="1">
    <source>
        <dbReference type="ARBA" id="ARBA00034127"/>
    </source>
</evidence>
<name>A0A0F4ZFT0_9PEZI</name>
<comment type="caution">
    <text evidence="3">The sequence shown here is derived from an EMBL/GenBank/DDBJ whole genome shotgun (WGS) entry which is preliminary data.</text>
</comment>
<proteinExistence type="inferred from homology"/>
<organism evidence="3 4">
    <name type="scientific">Thielaviopsis punctulata</name>
    <dbReference type="NCBI Taxonomy" id="72032"/>
    <lineage>
        <taxon>Eukaryota</taxon>
        <taxon>Fungi</taxon>
        <taxon>Dikarya</taxon>
        <taxon>Ascomycota</taxon>
        <taxon>Pezizomycotina</taxon>
        <taxon>Sordariomycetes</taxon>
        <taxon>Hypocreomycetidae</taxon>
        <taxon>Microascales</taxon>
        <taxon>Ceratocystidaceae</taxon>
        <taxon>Thielaviopsis</taxon>
    </lineage>
</organism>
<keyword evidence="4" id="KW-1185">Reference proteome</keyword>
<dbReference type="OrthoDB" id="270284at2759"/>
<evidence type="ECO:0008006" key="5">
    <source>
        <dbReference type="Google" id="ProtNLM"/>
    </source>
</evidence>
<dbReference type="Proteomes" id="UP000033483">
    <property type="component" value="Unassembled WGS sequence"/>
</dbReference>
<dbReference type="Pfam" id="PF11176">
    <property type="entry name" value="Tma16"/>
    <property type="match status" value="1"/>
</dbReference>
<dbReference type="GO" id="GO:0005634">
    <property type="term" value="C:nucleus"/>
    <property type="evidence" value="ECO:0007669"/>
    <property type="project" value="TreeGrafter"/>
</dbReference>
<dbReference type="InterPro" id="IPR038356">
    <property type="entry name" value="Tma16_sf"/>
</dbReference>
<dbReference type="AlphaFoldDB" id="A0A0F4ZFT0"/>
<feature type="region of interest" description="Disordered" evidence="2">
    <location>
        <begin position="1"/>
        <end position="53"/>
    </location>
</feature>
<dbReference type="PANTHER" id="PTHR13349">
    <property type="entry name" value="TRANSLATION MACHINERY-ASSOCIATED PROTEIN 16"/>
    <property type="match status" value="1"/>
</dbReference>
<accession>A0A0F4ZFT0</accession>
<sequence>MPSTFQKVKKQIAKKRNGTADALHEFSRDSKRLRKASVRDGRMAQLAASRSKREQPLLERATFFQKVSQTKDGKPFDMDELHTAVHTYVHQYDEELDEIKKARRSGRPPSTKEYQLKTKKEAMETEYKNGFLVPDLTLGDNLIMLATWDGNWSHLSHVKWIKLPLEGEPKATTFPPKGH</sequence>